<keyword evidence="5" id="KW-0732">Signal</keyword>
<reference evidence="6 7" key="1">
    <citation type="journal article" date="2021" name="Elife">
        <title>Chloroplast acquisition without the gene transfer in kleptoplastic sea slugs, Plakobranchus ocellatus.</title>
        <authorList>
            <person name="Maeda T."/>
            <person name="Takahashi S."/>
            <person name="Yoshida T."/>
            <person name="Shimamura S."/>
            <person name="Takaki Y."/>
            <person name="Nagai Y."/>
            <person name="Toyoda A."/>
            <person name="Suzuki Y."/>
            <person name="Arimoto A."/>
            <person name="Ishii H."/>
            <person name="Satoh N."/>
            <person name="Nishiyama T."/>
            <person name="Hasebe M."/>
            <person name="Maruyama T."/>
            <person name="Minagawa J."/>
            <person name="Obokata J."/>
            <person name="Shigenobu S."/>
        </authorList>
    </citation>
    <scope>NUCLEOTIDE SEQUENCE [LARGE SCALE GENOMIC DNA]</scope>
</reference>
<dbReference type="AlphaFoldDB" id="A0AAV4I154"/>
<evidence type="ECO:0000256" key="3">
    <source>
        <dbReference type="ARBA" id="ARBA00022525"/>
    </source>
</evidence>
<evidence type="ECO:0000313" key="6">
    <source>
        <dbReference type="EMBL" id="GFS02711.1"/>
    </source>
</evidence>
<feature type="chain" id="PRO_5043808660" evidence="5">
    <location>
        <begin position="20"/>
        <end position="196"/>
    </location>
</feature>
<dbReference type="EMBL" id="BMAT01002245">
    <property type="protein sequence ID" value="GFS02711.1"/>
    <property type="molecule type" value="Genomic_DNA"/>
</dbReference>
<dbReference type="Pfam" id="PF14704">
    <property type="entry name" value="DERM"/>
    <property type="match status" value="1"/>
</dbReference>
<evidence type="ECO:0000256" key="1">
    <source>
        <dbReference type="ARBA" id="ARBA00004613"/>
    </source>
</evidence>
<evidence type="ECO:0000256" key="2">
    <source>
        <dbReference type="ARBA" id="ARBA00008712"/>
    </source>
</evidence>
<organism evidence="6 7">
    <name type="scientific">Elysia marginata</name>
    <dbReference type="NCBI Taxonomy" id="1093978"/>
    <lineage>
        <taxon>Eukaryota</taxon>
        <taxon>Metazoa</taxon>
        <taxon>Spiralia</taxon>
        <taxon>Lophotrochozoa</taxon>
        <taxon>Mollusca</taxon>
        <taxon>Gastropoda</taxon>
        <taxon>Heterobranchia</taxon>
        <taxon>Euthyneura</taxon>
        <taxon>Panpulmonata</taxon>
        <taxon>Sacoglossa</taxon>
        <taxon>Placobranchoidea</taxon>
        <taxon>Plakobranchidae</taxon>
        <taxon>Elysia</taxon>
    </lineage>
</organism>
<sequence>MFLVVVAFVAAMVSPMANGAWLNENADRKSFRFECPADQAISRVVSDHYNVRKTSNEDRKFWMECSPVPMRNLSNCEWSGFTYSRRKPLHYQCANSGVITGVYSEYDHTSSRYDRKFSFQCCASTGDEVLHACAVSAWTNEYDKHQSFRVPPGYVMRGWTSVYGSKFFDRKYAFMYCKVGRVVDDCGYKARTLRLS</sequence>
<proteinExistence type="inferred from homology"/>
<dbReference type="GO" id="GO:0005615">
    <property type="term" value="C:extracellular space"/>
    <property type="evidence" value="ECO:0007669"/>
    <property type="project" value="TreeGrafter"/>
</dbReference>
<comment type="subcellular location">
    <subcellularLocation>
        <location evidence="1">Secreted</location>
    </subcellularLocation>
</comment>
<dbReference type="GO" id="GO:0030199">
    <property type="term" value="P:collagen fibril organization"/>
    <property type="evidence" value="ECO:0007669"/>
    <property type="project" value="TreeGrafter"/>
</dbReference>
<keyword evidence="4" id="KW-1015">Disulfide bond</keyword>
<keyword evidence="3" id="KW-0964">Secreted</keyword>
<dbReference type="PANTHER" id="PTHR15040:SF1">
    <property type="entry name" value="DERMATOPONTIN-LIKE ISOFORM X1"/>
    <property type="match status" value="1"/>
</dbReference>
<dbReference type="InterPro" id="IPR026645">
    <property type="entry name" value="Dermatopontin"/>
</dbReference>
<evidence type="ECO:0000313" key="7">
    <source>
        <dbReference type="Proteomes" id="UP000762676"/>
    </source>
</evidence>
<gene>
    <name evidence="6" type="ORF">ElyMa_001130200</name>
</gene>
<comment type="caution">
    <text evidence="6">The sequence shown here is derived from an EMBL/GenBank/DDBJ whole genome shotgun (WGS) entry which is preliminary data.</text>
</comment>
<accession>A0AAV4I154</accession>
<evidence type="ECO:0000256" key="4">
    <source>
        <dbReference type="ARBA" id="ARBA00023157"/>
    </source>
</evidence>
<comment type="similarity">
    <text evidence="2">Belongs to the dermatopontin family.</text>
</comment>
<evidence type="ECO:0000256" key="5">
    <source>
        <dbReference type="SAM" id="SignalP"/>
    </source>
</evidence>
<dbReference type="Proteomes" id="UP000762676">
    <property type="component" value="Unassembled WGS sequence"/>
</dbReference>
<keyword evidence="7" id="KW-1185">Reference proteome</keyword>
<dbReference type="GO" id="GO:0031012">
    <property type="term" value="C:extracellular matrix"/>
    <property type="evidence" value="ECO:0007669"/>
    <property type="project" value="TreeGrafter"/>
</dbReference>
<feature type="signal peptide" evidence="5">
    <location>
        <begin position="1"/>
        <end position="19"/>
    </location>
</feature>
<dbReference type="PANTHER" id="PTHR15040">
    <property type="entry name" value="DERMATOPONTIN-RELATED"/>
    <property type="match status" value="1"/>
</dbReference>
<protein>
    <submittedName>
        <fullName evidence="6">Hemagglutinin/amebocyte aggregation factor</fullName>
    </submittedName>
</protein>
<name>A0AAV4I154_9GAST</name>